<name>K1VJQ8_TRIAC</name>
<feature type="region of interest" description="Disordered" evidence="1">
    <location>
        <begin position="1"/>
        <end position="39"/>
    </location>
</feature>
<sequence length="1240" mass="137160">MHDAGKHISASAKGSFVRRNQRRIERQEKIGDDSKDLHAGEERCALRKTPHRFSRTTATSVKHSFPKTPQQGLLEMPANQMGDLGGGYQGGCPRLLPPLRVKKIQLDELLLFDDTVRESLGVLFDGQKSLASRTDSLDTLLARYRQLQSHATKTDINNSSSPWQAVVLGALVYALQELAGADQPPEGTKAGVLAFCAGTSIIEPFLCAVINGRVDARPYPPYPVLSPPTHLRIGHVDVLDSAVQALLYGVVNMGWAEAYANLYELRDLHLAAVDGISLEGSTLEHQLEASKATYRVFLALFDTEPPGARFKDAYGMAFQARQLRHVLLYARLPNTAPHARWEAWLGTPQTWPSLSLAPRQPTFLPEPPDGHPRNSAIELLLSIYDTVDSMDDDLAKDFLDLITTSLRFEASSSMGSVFVPAPLTFDAAIVGDDTKVRATLCEYLLTQTEAFYLNSGEARADLEIYKELYLDRISSCALQTLYVCLTHSVDVTLDYLFAIELLSDSSPMLPGDKRDVTYYKETGVDGKELLRTVAESTTRRDVKVWANQAATRAVRGEVVGYLDQIWGEEEPPFTPFLSSSRPYQIGRKRGVLSFRIRLENIAIAQADPGRLSRWHSCVSASTTQTRYYVLFNHTAPDMQRRVLEHIPSLDLRSVVSAAEDISADEIFHNSDRTEDPATGTPAEASTTVIYHDTRMDDCHAKWRIIMSRLLDGQGWKHDQVDVEVLHTLGWRGQPLSRFLQNAASHAGHALCFGFYRPFPITFRSSVRNGRKELKFTSYNIFIIALDPVTRQLSLRPLGHSDGDNLPRPPDYPRLLMGSTVPREMSFQLSIADNDTSAWGRAWSEADEHGQVRIEVVLLPLLSGEVGIAVPGEAPARAQTCHPSAEPGTGERETKYCSLQASPEAKSLLRGQHPGWQRVRDLSVFQHVTPLAKGRYTQGQYFHISKHLKQSESTETVEGEYEALITASPAANTDEDAIALAELRSPSRSTRSNSLNGVESAARRAPGRASADGGRILPERKANSSYVGASVTARKPHVDKQSPSSPPPSRAIRRPDPSVQAFLDLESLFEVPIVVVSDDSDDDDSHSVIVIEDSSDDESGREGKQSRNGGHHSTADSNVKADREYDVLNETPDEIDDELINEVMDWVTDEPSGDRENEHTSESVNIIGQSSHHVDQVADQVDQLADSFGVVLTCGVVERPAETALEAASREVRERVGRAFRELEAAKINYVEVSGAWDWKE</sequence>
<feature type="region of interest" description="Disordered" evidence="1">
    <location>
        <begin position="1076"/>
        <end position="1123"/>
    </location>
</feature>
<dbReference type="HOGENOM" id="CLU_266798_0_0_1"/>
<dbReference type="InParanoid" id="K1VJQ8"/>
<dbReference type="EMBL" id="AMBO01000372">
    <property type="protein sequence ID" value="EKC99426.1"/>
    <property type="molecule type" value="Genomic_DNA"/>
</dbReference>
<feature type="compositionally biased region" description="Basic and acidic residues" evidence="1">
    <location>
        <begin position="22"/>
        <end position="39"/>
    </location>
</feature>
<feature type="region of interest" description="Disordered" evidence="1">
    <location>
        <begin position="981"/>
        <end position="1054"/>
    </location>
</feature>
<dbReference type="Proteomes" id="UP000006757">
    <property type="component" value="Unassembled WGS sequence"/>
</dbReference>
<comment type="caution">
    <text evidence="2">The sequence shown here is derived from an EMBL/GenBank/DDBJ whole genome shotgun (WGS) entry which is preliminary data.</text>
</comment>
<evidence type="ECO:0000256" key="1">
    <source>
        <dbReference type="SAM" id="MobiDB-lite"/>
    </source>
</evidence>
<evidence type="ECO:0000313" key="2">
    <source>
        <dbReference type="EMBL" id="EKC99426.1"/>
    </source>
</evidence>
<protein>
    <submittedName>
        <fullName evidence="2">Uncharacterized protein</fullName>
    </submittedName>
</protein>
<dbReference type="AlphaFoldDB" id="K1VJQ8"/>
<organism evidence="2 3">
    <name type="scientific">Trichosporon asahii var. asahii (strain CBS 8904)</name>
    <name type="common">Yeast</name>
    <dbReference type="NCBI Taxonomy" id="1220162"/>
    <lineage>
        <taxon>Eukaryota</taxon>
        <taxon>Fungi</taxon>
        <taxon>Dikarya</taxon>
        <taxon>Basidiomycota</taxon>
        <taxon>Agaricomycotina</taxon>
        <taxon>Tremellomycetes</taxon>
        <taxon>Trichosporonales</taxon>
        <taxon>Trichosporonaceae</taxon>
        <taxon>Trichosporon</taxon>
    </lineage>
</organism>
<feature type="compositionally biased region" description="Polar residues" evidence="1">
    <location>
        <begin position="985"/>
        <end position="996"/>
    </location>
</feature>
<accession>K1VJQ8</accession>
<reference evidence="2 3" key="1">
    <citation type="journal article" date="2012" name="Eukaryot. Cell">
        <title>Genome sequence of the Trichosporon asahii environmental strain CBS 8904.</title>
        <authorList>
            <person name="Yang R.Y."/>
            <person name="Li H.T."/>
            <person name="Zhu H."/>
            <person name="Zhou G.P."/>
            <person name="Wang M."/>
            <person name="Wang L."/>
        </authorList>
    </citation>
    <scope>NUCLEOTIDE SEQUENCE [LARGE SCALE GENOMIC DNA]</scope>
    <source>
        <strain evidence="2 3">CBS 8904</strain>
    </source>
</reference>
<keyword evidence="3" id="KW-1185">Reference proteome</keyword>
<gene>
    <name evidence="2" type="ORF">A1Q2_06363</name>
</gene>
<feature type="compositionally biased region" description="Low complexity" evidence="1">
    <location>
        <begin position="1002"/>
        <end position="1014"/>
    </location>
</feature>
<evidence type="ECO:0000313" key="3">
    <source>
        <dbReference type="Proteomes" id="UP000006757"/>
    </source>
</evidence>
<proteinExistence type="predicted"/>